<organism evidence="2 3">
    <name type="scientific">Nocardioides seonyuensis</name>
    <dbReference type="NCBI Taxonomy" id="2518371"/>
    <lineage>
        <taxon>Bacteria</taxon>
        <taxon>Bacillati</taxon>
        <taxon>Actinomycetota</taxon>
        <taxon>Actinomycetes</taxon>
        <taxon>Propionibacteriales</taxon>
        <taxon>Nocardioidaceae</taxon>
        <taxon>Nocardioides</taxon>
    </lineage>
</organism>
<gene>
    <name evidence="2" type="ORF">EXE58_16685</name>
</gene>
<dbReference type="RefSeq" id="WP_135268902.1">
    <property type="nucleotide sequence ID" value="NZ_CP038436.1"/>
</dbReference>
<protein>
    <submittedName>
        <fullName evidence="2">DUF3710 domain-containing protein</fullName>
    </submittedName>
</protein>
<dbReference type="AlphaFoldDB" id="A0A4P7IKL5"/>
<evidence type="ECO:0000256" key="1">
    <source>
        <dbReference type="SAM" id="MobiDB-lite"/>
    </source>
</evidence>
<name>A0A4P7IKL5_9ACTN</name>
<dbReference type="OrthoDB" id="8480367at2"/>
<dbReference type="InterPro" id="IPR022183">
    <property type="entry name" value="DUF3710"/>
</dbReference>
<dbReference type="Proteomes" id="UP000294853">
    <property type="component" value="Chromosome"/>
</dbReference>
<evidence type="ECO:0000313" key="3">
    <source>
        <dbReference type="Proteomes" id="UP000294853"/>
    </source>
</evidence>
<keyword evidence="3" id="KW-1185">Reference proteome</keyword>
<reference evidence="2 3" key="1">
    <citation type="submission" date="2019-03" db="EMBL/GenBank/DDBJ databases">
        <title>Three New Species of Nocardioides, Nocardioides euryhalodurans sp. nov., Nocardioides seonyuensis sp. nov. and Nocardioides eburneoflavus sp. nov. Iolated from Soil.</title>
        <authorList>
            <person name="Roh S.G."/>
            <person name="Lee C."/>
            <person name="Kim M.-K."/>
            <person name="Kim S.B."/>
        </authorList>
    </citation>
    <scope>NUCLEOTIDE SEQUENCE [LARGE SCALE GENOMIC DNA]</scope>
    <source>
        <strain evidence="2 3">MMS17-SY207-3</strain>
    </source>
</reference>
<dbReference type="EMBL" id="CP038436">
    <property type="protein sequence ID" value="QBX56917.1"/>
    <property type="molecule type" value="Genomic_DNA"/>
</dbReference>
<accession>A0A4P7IKL5</accession>
<feature type="region of interest" description="Disordered" evidence="1">
    <location>
        <begin position="1"/>
        <end position="35"/>
    </location>
</feature>
<sequence>MGVPEVKMRRKKAEVPVEETAPSAPLDPTSGPFDSSVVEGDEVARVDLGSLLVPAMEGRELRLQVDEASGVVRAVILAGADGALEFQAFAAPRNGDLWSDVRPQIADDVKARGGKVVEREGRWGTELVCALPATLPDGSTGASASRVIGINGDRWMLRATMLGRPAAEPDASGEWEDTLAQLVVRRGAQAMAVGEALPVKLPDEARRTS</sequence>
<proteinExistence type="predicted"/>
<dbReference type="KEGG" id="nsn:EXE58_16685"/>
<dbReference type="Pfam" id="PF12502">
    <property type="entry name" value="DUF3710"/>
    <property type="match status" value="1"/>
</dbReference>
<evidence type="ECO:0000313" key="2">
    <source>
        <dbReference type="EMBL" id="QBX56917.1"/>
    </source>
</evidence>